<reference evidence="1 2" key="1">
    <citation type="journal article" date="2017" name="Int. J. Syst. Evol. Microbiol.">
        <title>Mycobacterium talmoniae sp. nov., a slowly growing mycobacterium isolated from human respiratory samples.</title>
        <authorList>
            <person name="Davidson R.M."/>
            <person name="DeGroote M.A."/>
            <person name="Marola J.L."/>
            <person name="Buss S."/>
            <person name="Jones V."/>
            <person name="McNeil M.R."/>
            <person name="Freifeld A.G."/>
            <person name="Elaine Epperson L."/>
            <person name="Hasan N.A."/>
            <person name="Jackson M."/>
            <person name="Iwen P.C."/>
            <person name="Salfinger M."/>
            <person name="Strong M."/>
        </authorList>
    </citation>
    <scope>NUCLEOTIDE SEQUENCE [LARGE SCALE GENOMIC DNA]</scope>
    <source>
        <strain evidence="1 2">ATCC BAA-2683</strain>
    </source>
</reference>
<accession>A0A2S8BGW7</accession>
<organism evidence="1 2">
    <name type="scientific">Mycobacterium talmoniae</name>
    <dbReference type="NCBI Taxonomy" id="1858794"/>
    <lineage>
        <taxon>Bacteria</taxon>
        <taxon>Bacillati</taxon>
        <taxon>Actinomycetota</taxon>
        <taxon>Actinomycetes</taxon>
        <taxon>Mycobacteriales</taxon>
        <taxon>Mycobacteriaceae</taxon>
        <taxon>Mycobacterium</taxon>
    </lineage>
</organism>
<protein>
    <submittedName>
        <fullName evidence="1">Uncharacterized protein</fullName>
    </submittedName>
</protein>
<dbReference type="AlphaFoldDB" id="A0A2S8BGW7"/>
<comment type="caution">
    <text evidence="1">The sequence shown here is derived from an EMBL/GenBank/DDBJ whole genome shotgun (WGS) entry which is preliminary data.</text>
</comment>
<gene>
    <name evidence="1" type="ORF">C1Y40_03919</name>
</gene>
<dbReference type="Proteomes" id="UP000238296">
    <property type="component" value="Unassembled WGS sequence"/>
</dbReference>
<name>A0A2S8BGW7_9MYCO</name>
<evidence type="ECO:0000313" key="1">
    <source>
        <dbReference type="EMBL" id="PQM45914.1"/>
    </source>
</evidence>
<dbReference type="EMBL" id="PPEA01000574">
    <property type="protein sequence ID" value="PQM45914.1"/>
    <property type="molecule type" value="Genomic_DNA"/>
</dbReference>
<evidence type="ECO:0000313" key="2">
    <source>
        <dbReference type="Proteomes" id="UP000238296"/>
    </source>
</evidence>
<sequence length="49" mass="5680">MAMSAHTLAMRSQLCWFFRISSRPPDRRPLGGFQQDLRLFDEFVGHAPT</sequence>
<proteinExistence type="predicted"/>